<dbReference type="InterPro" id="IPR002483">
    <property type="entry name" value="PWI_dom"/>
</dbReference>
<dbReference type="STRING" id="431595.K3WYI3"/>
<dbReference type="Gene3D" id="1.20.1390.10">
    <property type="entry name" value="PWI domain"/>
    <property type="match status" value="1"/>
</dbReference>
<protein>
    <recommendedName>
        <fullName evidence="1">PWI domain-containing protein</fullName>
    </recommendedName>
</protein>
<feature type="domain" description="PWI" evidence="1">
    <location>
        <begin position="179"/>
        <end position="223"/>
    </location>
</feature>
<evidence type="ECO:0000259" key="1">
    <source>
        <dbReference type="Pfam" id="PF01480"/>
    </source>
</evidence>
<dbReference type="eggNOG" id="ENOG502SA4X">
    <property type="taxonomic scope" value="Eukaryota"/>
</dbReference>
<organism evidence="2 3">
    <name type="scientific">Globisporangium ultimum (strain ATCC 200006 / CBS 805.95 / DAOM BR144)</name>
    <name type="common">Pythium ultimum</name>
    <dbReference type="NCBI Taxonomy" id="431595"/>
    <lineage>
        <taxon>Eukaryota</taxon>
        <taxon>Sar</taxon>
        <taxon>Stramenopiles</taxon>
        <taxon>Oomycota</taxon>
        <taxon>Peronosporomycetes</taxon>
        <taxon>Pythiales</taxon>
        <taxon>Pythiaceae</taxon>
        <taxon>Globisporangium</taxon>
    </lineage>
</organism>
<dbReference type="EMBL" id="GL376624">
    <property type="status" value="NOT_ANNOTATED_CDS"/>
    <property type="molecule type" value="Genomic_DNA"/>
</dbReference>
<dbReference type="Proteomes" id="UP000019132">
    <property type="component" value="Unassembled WGS sequence"/>
</dbReference>
<dbReference type="AlphaFoldDB" id="K3WYI3"/>
<dbReference type="HOGENOM" id="CLU_1032377_0_0_1"/>
<reference evidence="3" key="1">
    <citation type="journal article" date="2010" name="Genome Biol.">
        <title>Genome sequence of the necrotrophic plant pathogen Pythium ultimum reveals original pathogenicity mechanisms and effector repertoire.</title>
        <authorList>
            <person name="Levesque C.A."/>
            <person name="Brouwer H."/>
            <person name="Cano L."/>
            <person name="Hamilton J.P."/>
            <person name="Holt C."/>
            <person name="Huitema E."/>
            <person name="Raffaele S."/>
            <person name="Robideau G.P."/>
            <person name="Thines M."/>
            <person name="Win J."/>
            <person name="Zerillo M.M."/>
            <person name="Beakes G.W."/>
            <person name="Boore J.L."/>
            <person name="Busam D."/>
            <person name="Dumas B."/>
            <person name="Ferriera S."/>
            <person name="Fuerstenberg S.I."/>
            <person name="Gachon C.M."/>
            <person name="Gaulin E."/>
            <person name="Govers F."/>
            <person name="Grenville-Briggs L."/>
            <person name="Horner N."/>
            <person name="Hostetler J."/>
            <person name="Jiang R.H."/>
            <person name="Johnson J."/>
            <person name="Krajaejun T."/>
            <person name="Lin H."/>
            <person name="Meijer H.J."/>
            <person name="Moore B."/>
            <person name="Morris P."/>
            <person name="Phuntmart V."/>
            <person name="Puiu D."/>
            <person name="Shetty J."/>
            <person name="Stajich J.E."/>
            <person name="Tripathy S."/>
            <person name="Wawra S."/>
            <person name="van West P."/>
            <person name="Whitty B.R."/>
            <person name="Coutinho P.M."/>
            <person name="Henrissat B."/>
            <person name="Martin F."/>
            <person name="Thomas P.D."/>
            <person name="Tyler B.M."/>
            <person name="De Vries R.P."/>
            <person name="Kamoun S."/>
            <person name="Yandell M."/>
            <person name="Tisserat N."/>
            <person name="Buell C.R."/>
        </authorList>
    </citation>
    <scope>NUCLEOTIDE SEQUENCE</scope>
    <source>
        <strain evidence="3">DAOM:BR144</strain>
    </source>
</reference>
<evidence type="ECO:0000313" key="2">
    <source>
        <dbReference type="EnsemblProtists" id="PYU1_T010032"/>
    </source>
</evidence>
<accession>K3WYI3</accession>
<sequence length="270" mass="30024">MGEAYAAYASALAQRMAQFLRATRLRVKPSADFVSCACAGREHFVPASALDAHLKALGGDDAPAEEDDDGVQSVLQSLLEPPASPDDAPDTEGEIQVVSRQQLVKEMAELAPTAAEFYTIVQKWQRIPRAFAHLAASIDNSNCSSPNNVAMAVPKQSVQGWLIAELSRTVFQDEPLDMELVDYVVGLLEHPEFCQPDLLILELHEFLGQDTKRFVLALWKFLVIEIALRIAFNTTKDTLEKQLRVKREQDAADQAERMLETLRATEKMRT</sequence>
<dbReference type="EnsemblProtists" id="PYU1_T010032">
    <property type="protein sequence ID" value="PYU1_T010032"/>
    <property type="gene ID" value="PYU1_G010012"/>
</dbReference>
<dbReference type="InParanoid" id="K3WYI3"/>
<dbReference type="VEuPathDB" id="FungiDB:PYU1_G010012"/>
<reference evidence="3" key="2">
    <citation type="submission" date="2010-04" db="EMBL/GenBank/DDBJ databases">
        <authorList>
            <person name="Buell R."/>
            <person name="Hamilton J."/>
            <person name="Hostetler J."/>
        </authorList>
    </citation>
    <scope>NUCLEOTIDE SEQUENCE [LARGE SCALE GENOMIC DNA]</scope>
    <source>
        <strain evidence="3">DAOM:BR144</strain>
    </source>
</reference>
<name>K3WYI3_GLOUD</name>
<evidence type="ECO:0000313" key="3">
    <source>
        <dbReference type="Proteomes" id="UP000019132"/>
    </source>
</evidence>
<dbReference type="Pfam" id="PF01480">
    <property type="entry name" value="PWI"/>
    <property type="match status" value="1"/>
</dbReference>
<reference evidence="2" key="3">
    <citation type="submission" date="2015-02" db="UniProtKB">
        <authorList>
            <consortium name="EnsemblProtists"/>
        </authorList>
    </citation>
    <scope>IDENTIFICATION</scope>
    <source>
        <strain evidence="2">DAOM BR144</strain>
    </source>
</reference>
<proteinExistence type="predicted"/>
<keyword evidence="3" id="KW-1185">Reference proteome</keyword>